<comment type="caution">
    <text evidence="2">The sequence shown here is derived from an EMBL/GenBank/DDBJ whole genome shotgun (WGS) entry which is preliminary data.</text>
</comment>
<dbReference type="AlphaFoldDB" id="A0A031JPW5"/>
<organism evidence="2 3">
    <name type="scientific">Novosphingobium resinovorum</name>
    <dbReference type="NCBI Taxonomy" id="158500"/>
    <lineage>
        <taxon>Bacteria</taxon>
        <taxon>Pseudomonadati</taxon>
        <taxon>Pseudomonadota</taxon>
        <taxon>Alphaproteobacteria</taxon>
        <taxon>Sphingomonadales</taxon>
        <taxon>Sphingomonadaceae</taxon>
        <taxon>Novosphingobium</taxon>
    </lineage>
</organism>
<keyword evidence="1" id="KW-1133">Transmembrane helix</keyword>
<accession>A0A031JPW5</accession>
<feature type="transmembrane region" description="Helical" evidence="1">
    <location>
        <begin position="108"/>
        <end position="132"/>
    </location>
</feature>
<dbReference type="Pfam" id="PF20398">
    <property type="entry name" value="DUF6691"/>
    <property type="match status" value="1"/>
</dbReference>
<proteinExistence type="predicted"/>
<evidence type="ECO:0000313" key="3">
    <source>
        <dbReference type="Proteomes" id="UP000024329"/>
    </source>
</evidence>
<protein>
    <recommendedName>
        <fullName evidence="4">Transporter component</fullName>
    </recommendedName>
</protein>
<feature type="transmembrane region" description="Helical" evidence="1">
    <location>
        <begin position="82"/>
        <end position="102"/>
    </location>
</feature>
<dbReference type="PATRIC" id="fig|158500.4.peg.4417"/>
<feature type="transmembrane region" description="Helical" evidence="1">
    <location>
        <begin position="44"/>
        <end position="62"/>
    </location>
</feature>
<dbReference type="eggNOG" id="COG2391">
    <property type="taxonomic scope" value="Bacteria"/>
</dbReference>
<keyword evidence="1" id="KW-0472">Membrane</keyword>
<reference evidence="2 3" key="1">
    <citation type="submission" date="2014-03" db="EMBL/GenBank/DDBJ databases">
        <title>Whole genome sequence of Novosphingobium resinovorum KF1.</title>
        <authorList>
            <person name="Gan H.M."/>
            <person name="Gan H.Y."/>
            <person name="Chew T.H."/>
            <person name="Savka M.A."/>
        </authorList>
    </citation>
    <scope>NUCLEOTIDE SEQUENCE [LARGE SCALE GENOMIC DNA]</scope>
    <source>
        <strain evidence="2 3">KF1</strain>
    </source>
</reference>
<evidence type="ECO:0000313" key="2">
    <source>
        <dbReference type="EMBL" id="EZP77777.1"/>
    </source>
</evidence>
<evidence type="ECO:0008006" key="4">
    <source>
        <dbReference type="Google" id="ProtNLM"/>
    </source>
</evidence>
<dbReference type="EMBL" id="JFYZ01000032">
    <property type="protein sequence ID" value="EZP77777.1"/>
    <property type="molecule type" value="Genomic_DNA"/>
</dbReference>
<dbReference type="InterPro" id="IPR046513">
    <property type="entry name" value="DUF6691"/>
</dbReference>
<keyword evidence="1" id="KW-0812">Transmembrane</keyword>
<dbReference type="Proteomes" id="UP000024329">
    <property type="component" value="Unassembled WGS sequence"/>
</dbReference>
<gene>
    <name evidence="2" type="ORF">BV97_04346</name>
</gene>
<evidence type="ECO:0000256" key="1">
    <source>
        <dbReference type="SAM" id="Phobius"/>
    </source>
</evidence>
<sequence>MIRQVIVSLGCGMLFGAGLAVSGMIDPARVRAFLDIGGAWDPTLAFVMGGALVPMAIAWAVVRRRQRPVVATDFDLPPTRPIDTRLIAGAALFGIGWGLAGLCPGPAVAALAVAPVPALIFCIGMAAGFGLFRLLPTARPINKGERHGVQTTG</sequence>
<name>A0A031JPW5_9SPHN</name>